<evidence type="ECO:0000313" key="2">
    <source>
        <dbReference type="Proteomes" id="UP000772566"/>
    </source>
</evidence>
<sequence length="600" mass="65901">MPADELGSLNAGKGTVELLSKLAPEYLTELDQIMNYGQLSAGQMSACKVLERYKMLLEEKSYVEVCQCLDYLLQSIPAQGAALVFSRVEDLSEARLKFVRKLSQKRDVSFSLYVPEGPAGYAAEQQLELVGGPGCDCRVNAEPAPASKSQELNDLLAMVFRATEGNEVTPSGAVTFLSPLGQLAEAESISRYISQCAESGSKSFVVYTSNPQKVWDALSQKLAAKGIAAHYKRSVRIQDSLAGSAFASLIDAYATLSERAELEKNIDYQASEHQMGDMSWWPPRSLTDYLISPISGISVERAWMLDKSWRGNRTLYATRVLETLSKAAMSSRLCAETIKSLELGRIGSAAQRIIEYLSAEASDEQSEAAQSKETLLQNQESLKVMSKIVSSAQELHEAGLKLTPQTLKSFIDLCKNQAVMMPVSNGIQSDIQVLIAPVSQAHSFEPHSFDAVIFQGMDTLNFGVRASDGALQEFVRHASKTPKVSEFARYQRDFYTALTTASTSVAFEKVEQKDVFNAVALSEVKACYPKDYAKKTGVARGEEEVLVNLLPQATDPERVAELPTIESGEIDPKLKNIVVLPRHLMRETLEQELQGLIEVS</sequence>
<feature type="non-terminal residue" evidence="1">
    <location>
        <position position="600"/>
    </location>
</feature>
<dbReference type="Proteomes" id="UP000772566">
    <property type="component" value="Unassembled WGS sequence"/>
</dbReference>
<dbReference type="EMBL" id="JABZGT010000219">
    <property type="protein sequence ID" value="MBF4809372.1"/>
    <property type="molecule type" value="Genomic_DNA"/>
</dbReference>
<name>A0A930W5W2_9ACTN</name>
<proteinExistence type="predicted"/>
<dbReference type="AlphaFoldDB" id="A0A930W5W2"/>
<feature type="non-terminal residue" evidence="1">
    <location>
        <position position="1"/>
    </location>
</feature>
<reference evidence="1" key="1">
    <citation type="submission" date="2020-04" db="EMBL/GenBank/DDBJ databases">
        <title>Deep metagenomics examines the oral microbiome during advanced dental caries in children, revealing novel taxa and co-occurrences with host molecules.</title>
        <authorList>
            <person name="Baker J.L."/>
            <person name="Morton J.T."/>
            <person name="Dinis M."/>
            <person name="Alvarez R."/>
            <person name="Tran N.C."/>
            <person name="Knight R."/>
            <person name="Edlund A."/>
        </authorList>
    </citation>
    <scope>NUCLEOTIDE SEQUENCE</scope>
    <source>
        <strain evidence="1">JCVI_22A_bin.2</strain>
    </source>
</reference>
<accession>A0A930W5W2</accession>
<gene>
    <name evidence="1" type="ORF">HXK23_04030</name>
</gene>
<evidence type="ECO:0000313" key="1">
    <source>
        <dbReference type="EMBL" id="MBF4809372.1"/>
    </source>
</evidence>
<organism evidence="1 2">
    <name type="scientific">Lancefieldella parvula</name>
    <dbReference type="NCBI Taxonomy" id="1382"/>
    <lineage>
        <taxon>Bacteria</taxon>
        <taxon>Bacillati</taxon>
        <taxon>Actinomycetota</taxon>
        <taxon>Coriobacteriia</taxon>
        <taxon>Coriobacteriales</taxon>
        <taxon>Atopobiaceae</taxon>
        <taxon>Lancefieldella</taxon>
    </lineage>
</organism>
<comment type="caution">
    <text evidence="1">The sequence shown here is derived from an EMBL/GenBank/DDBJ whole genome shotgun (WGS) entry which is preliminary data.</text>
</comment>
<protein>
    <submittedName>
        <fullName evidence="1">Uncharacterized protein</fullName>
    </submittedName>
</protein>